<keyword evidence="1" id="KW-0560">Oxidoreductase</keyword>
<evidence type="ECO:0000313" key="5">
    <source>
        <dbReference type="EMBL" id="KAK1310596.1"/>
    </source>
</evidence>
<dbReference type="GO" id="GO:0071949">
    <property type="term" value="F:FAD binding"/>
    <property type="evidence" value="ECO:0007669"/>
    <property type="project" value="InterPro"/>
</dbReference>
<dbReference type="InterPro" id="IPR002938">
    <property type="entry name" value="FAD-bd"/>
</dbReference>
<comment type="similarity">
    <text evidence="3">Belongs to the 3-hydroxybenzoate 6-hydroxylase family.</text>
</comment>
<reference evidence="5" key="2">
    <citation type="submission" date="2023-06" db="EMBL/GenBank/DDBJ databases">
        <authorList>
            <person name="Ma L."/>
            <person name="Liu K.-W."/>
            <person name="Li Z."/>
            <person name="Hsiao Y.-Y."/>
            <person name="Qi Y."/>
            <person name="Fu T."/>
            <person name="Tang G."/>
            <person name="Zhang D."/>
            <person name="Sun W.-H."/>
            <person name="Liu D.-K."/>
            <person name="Li Y."/>
            <person name="Chen G.-Z."/>
            <person name="Liu X.-D."/>
            <person name="Liao X.-Y."/>
            <person name="Jiang Y.-T."/>
            <person name="Yu X."/>
            <person name="Hao Y."/>
            <person name="Huang J."/>
            <person name="Zhao X.-W."/>
            <person name="Ke S."/>
            <person name="Chen Y.-Y."/>
            <person name="Wu W.-L."/>
            <person name="Hsu J.-L."/>
            <person name="Lin Y.-F."/>
            <person name="Huang M.-D."/>
            <person name="Li C.-Y."/>
            <person name="Huang L."/>
            <person name="Wang Z.-W."/>
            <person name="Zhao X."/>
            <person name="Zhong W.-Y."/>
            <person name="Peng D.-H."/>
            <person name="Ahmad S."/>
            <person name="Lan S."/>
            <person name="Zhang J.-S."/>
            <person name="Tsai W.-C."/>
            <person name="Van De Peer Y."/>
            <person name="Liu Z.-J."/>
        </authorList>
    </citation>
    <scope>NUCLEOTIDE SEQUENCE</scope>
    <source>
        <strain evidence="5">CP</strain>
        <tissue evidence="5">Leaves</tissue>
    </source>
</reference>
<dbReference type="InterPro" id="IPR044560">
    <property type="entry name" value="MOase"/>
</dbReference>
<evidence type="ECO:0000256" key="2">
    <source>
        <dbReference type="ARBA" id="ARBA00023033"/>
    </source>
</evidence>
<sequence>MPNINLPCLIYVKYINSELQDHPELIKKSSLDALKGFPQELIDTVKQYNPESLYLTRVKYRAPWDLFFIGFRNGTIIVAGDAMHAMGPFQGQGAGSSLEDAIVLARCIAREMCKATKSEGGIGINRELQQRINT</sequence>
<proteinExistence type="inferred from homology"/>
<reference evidence="5" key="1">
    <citation type="journal article" date="2023" name="Nat. Commun.">
        <title>Diploid and tetraploid genomes of Acorus and the evolution of monocots.</title>
        <authorList>
            <person name="Ma L."/>
            <person name="Liu K.W."/>
            <person name="Li Z."/>
            <person name="Hsiao Y.Y."/>
            <person name="Qi Y."/>
            <person name="Fu T."/>
            <person name="Tang G.D."/>
            <person name="Zhang D."/>
            <person name="Sun W.H."/>
            <person name="Liu D.K."/>
            <person name="Li Y."/>
            <person name="Chen G.Z."/>
            <person name="Liu X.D."/>
            <person name="Liao X.Y."/>
            <person name="Jiang Y.T."/>
            <person name="Yu X."/>
            <person name="Hao Y."/>
            <person name="Huang J."/>
            <person name="Zhao X.W."/>
            <person name="Ke S."/>
            <person name="Chen Y.Y."/>
            <person name="Wu W.L."/>
            <person name="Hsu J.L."/>
            <person name="Lin Y.F."/>
            <person name="Huang M.D."/>
            <person name="Li C.Y."/>
            <person name="Huang L."/>
            <person name="Wang Z.W."/>
            <person name="Zhao X."/>
            <person name="Zhong W.Y."/>
            <person name="Peng D.H."/>
            <person name="Ahmad S."/>
            <person name="Lan S."/>
            <person name="Zhang J.S."/>
            <person name="Tsai W.C."/>
            <person name="Van de Peer Y."/>
            <person name="Liu Z.J."/>
        </authorList>
    </citation>
    <scope>NUCLEOTIDE SEQUENCE</scope>
    <source>
        <strain evidence="5">CP</strain>
    </source>
</reference>
<evidence type="ECO:0000256" key="3">
    <source>
        <dbReference type="ARBA" id="ARBA00024018"/>
    </source>
</evidence>
<name>A0AAV9EAK4_ACOCL</name>
<protein>
    <recommendedName>
        <fullName evidence="4">FAD-binding domain-containing protein</fullName>
    </recommendedName>
</protein>
<gene>
    <name evidence="5" type="ORF">QJS10_CPA08g00939</name>
</gene>
<dbReference type="Proteomes" id="UP001180020">
    <property type="component" value="Unassembled WGS sequence"/>
</dbReference>
<evidence type="ECO:0000313" key="6">
    <source>
        <dbReference type="Proteomes" id="UP001180020"/>
    </source>
</evidence>
<comment type="caution">
    <text evidence="5">The sequence shown here is derived from an EMBL/GenBank/DDBJ whole genome shotgun (WGS) entry which is preliminary data.</text>
</comment>
<dbReference type="EMBL" id="JAUJYO010000008">
    <property type="protein sequence ID" value="KAK1310596.1"/>
    <property type="molecule type" value="Genomic_DNA"/>
</dbReference>
<accession>A0AAV9EAK4</accession>
<organism evidence="5 6">
    <name type="scientific">Acorus calamus</name>
    <name type="common">Sweet flag</name>
    <dbReference type="NCBI Taxonomy" id="4465"/>
    <lineage>
        <taxon>Eukaryota</taxon>
        <taxon>Viridiplantae</taxon>
        <taxon>Streptophyta</taxon>
        <taxon>Embryophyta</taxon>
        <taxon>Tracheophyta</taxon>
        <taxon>Spermatophyta</taxon>
        <taxon>Magnoliopsida</taxon>
        <taxon>Liliopsida</taxon>
        <taxon>Acoraceae</taxon>
        <taxon>Acorus</taxon>
    </lineage>
</organism>
<dbReference type="SUPFAM" id="SSF51905">
    <property type="entry name" value="FAD/NAD(P)-binding domain"/>
    <property type="match status" value="1"/>
</dbReference>
<dbReference type="PRINTS" id="PR00420">
    <property type="entry name" value="RNGMNOXGNASE"/>
</dbReference>
<dbReference type="InterPro" id="IPR036188">
    <property type="entry name" value="FAD/NAD-bd_sf"/>
</dbReference>
<dbReference type="AlphaFoldDB" id="A0AAV9EAK4"/>
<evidence type="ECO:0000256" key="1">
    <source>
        <dbReference type="ARBA" id="ARBA00023002"/>
    </source>
</evidence>
<dbReference type="Pfam" id="PF01494">
    <property type="entry name" value="FAD_binding_3"/>
    <property type="match status" value="1"/>
</dbReference>
<dbReference type="Gene3D" id="3.50.50.60">
    <property type="entry name" value="FAD/NAD(P)-binding domain"/>
    <property type="match status" value="1"/>
</dbReference>
<keyword evidence="6" id="KW-1185">Reference proteome</keyword>
<dbReference type="PANTHER" id="PTHR45934:SF2">
    <property type="entry name" value="MONOOXYGENASE 1"/>
    <property type="match status" value="1"/>
</dbReference>
<dbReference type="GO" id="GO:0004497">
    <property type="term" value="F:monooxygenase activity"/>
    <property type="evidence" value="ECO:0007669"/>
    <property type="project" value="UniProtKB-KW"/>
</dbReference>
<evidence type="ECO:0000259" key="4">
    <source>
        <dbReference type="Pfam" id="PF01494"/>
    </source>
</evidence>
<feature type="domain" description="FAD-binding" evidence="4">
    <location>
        <begin position="71"/>
        <end position="112"/>
    </location>
</feature>
<dbReference type="PANTHER" id="PTHR45934">
    <property type="entry name" value="FAD/NAD(P)-BINDING OXIDOREDUCTASE FAMILY PROTEIN"/>
    <property type="match status" value="1"/>
</dbReference>
<keyword evidence="2" id="KW-0503">Monooxygenase</keyword>